<dbReference type="InterPro" id="IPR042099">
    <property type="entry name" value="ANL_N_sf"/>
</dbReference>
<dbReference type="Pfam" id="PF00501">
    <property type="entry name" value="AMP-binding"/>
    <property type="match status" value="1"/>
</dbReference>
<dbReference type="FunCoup" id="A0A218Z137">
    <property type="interactions" value="26"/>
</dbReference>
<comment type="caution">
    <text evidence="2">The sequence shown here is derived from an EMBL/GenBank/DDBJ whole genome shotgun (WGS) entry which is preliminary data.</text>
</comment>
<accession>A0A218Z137</accession>
<keyword evidence="3" id="KW-1185">Reference proteome</keyword>
<dbReference type="GO" id="GO:0004467">
    <property type="term" value="F:long-chain fatty acid-CoA ligase activity"/>
    <property type="evidence" value="ECO:0007669"/>
    <property type="project" value="TreeGrafter"/>
</dbReference>
<dbReference type="GO" id="GO:0005783">
    <property type="term" value="C:endoplasmic reticulum"/>
    <property type="evidence" value="ECO:0007669"/>
    <property type="project" value="TreeGrafter"/>
</dbReference>
<dbReference type="GO" id="GO:0016020">
    <property type="term" value="C:membrane"/>
    <property type="evidence" value="ECO:0007669"/>
    <property type="project" value="TreeGrafter"/>
</dbReference>
<dbReference type="OrthoDB" id="4138492at2759"/>
<reference evidence="2 3" key="1">
    <citation type="submission" date="2017-04" db="EMBL/GenBank/DDBJ databases">
        <title>Draft genome sequence of Marssonina coronaria NL1: causal agent of apple blotch.</title>
        <authorList>
            <person name="Cheng Q."/>
        </authorList>
    </citation>
    <scope>NUCLEOTIDE SEQUENCE [LARGE SCALE GENOMIC DNA]</scope>
    <source>
        <strain evidence="2 3">NL1</strain>
    </source>
</reference>
<dbReference type="AlphaFoldDB" id="A0A218Z137"/>
<dbReference type="PANTHER" id="PTHR43272:SF11">
    <property type="entry name" value="AMP-DEPENDENT SYNTHETASE_LIGASE DOMAIN-CONTAINING PROTEIN"/>
    <property type="match status" value="1"/>
</dbReference>
<name>A0A218Z137_9HELO</name>
<gene>
    <name evidence="2" type="ORF">B2J93_3429</name>
</gene>
<evidence type="ECO:0000313" key="2">
    <source>
        <dbReference type="EMBL" id="OWP01767.1"/>
    </source>
</evidence>
<organism evidence="2 3">
    <name type="scientific">Diplocarpon coronariae</name>
    <dbReference type="NCBI Taxonomy" id="2795749"/>
    <lineage>
        <taxon>Eukaryota</taxon>
        <taxon>Fungi</taxon>
        <taxon>Dikarya</taxon>
        <taxon>Ascomycota</taxon>
        <taxon>Pezizomycotina</taxon>
        <taxon>Leotiomycetes</taxon>
        <taxon>Helotiales</taxon>
        <taxon>Drepanopezizaceae</taxon>
        <taxon>Diplocarpon</taxon>
    </lineage>
</organism>
<evidence type="ECO:0000259" key="1">
    <source>
        <dbReference type="Pfam" id="PF00501"/>
    </source>
</evidence>
<dbReference type="InterPro" id="IPR000873">
    <property type="entry name" value="AMP-dep_synth/lig_dom"/>
</dbReference>
<protein>
    <recommendedName>
        <fullName evidence="1">AMP-dependent synthetase/ligase domain-containing protein</fullName>
    </recommendedName>
</protein>
<dbReference type="Gene3D" id="3.40.50.12780">
    <property type="entry name" value="N-terminal domain of ligase-like"/>
    <property type="match status" value="1"/>
</dbReference>
<dbReference type="SUPFAM" id="SSF56801">
    <property type="entry name" value="Acetyl-CoA synthetase-like"/>
    <property type="match status" value="1"/>
</dbReference>
<dbReference type="EMBL" id="MZNU01000259">
    <property type="protein sequence ID" value="OWP01767.1"/>
    <property type="molecule type" value="Genomic_DNA"/>
</dbReference>
<dbReference type="Proteomes" id="UP000242519">
    <property type="component" value="Unassembled WGS sequence"/>
</dbReference>
<dbReference type="STRING" id="503106.A0A218Z137"/>
<feature type="domain" description="AMP-dependent synthetase/ligase" evidence="1">
    <location>
        <begin position="160"/>
        <end position="537"/>
    </location>
</feature>
<dbReference type="PANTHER" id="PTHR43272">
    <property type="entry name" value="LONG-CHAIN-FATTY-ACID--COA LIGASE"/>
    <property type="match status" value="1"/>
</dbReference>
<sequence>MGFDNLMVKLDEAVTSVLGDWDIYSTGIFAVLVTAFVYHVLTSRDPDAHPMLLARQAQASPIRRDGESAVFRSHSAPHGIPLNSGLNVKDPGDSKWSRGRDGDLRDIWRRAVTGGLNPEGKETGEIGRLLTVIGSQKVVEHNLDDITRQINLIGQHIKQDSGKNVAIYLPNSVEFLATLFACAFYDLTVTLLPYDLPIEKIISLLHKSKSDTVIAAAGSFPFDAISKSYPALQQLIWVVDDGSRHMDWSEVPKGTGGKVNVSTWSEIISDQEPSAGIELPPVDKKSEPKKVLAFWSSGELIEFTHANIIAGIAGQLTSVPTTQRITHTDLFLPADSLSTMYSLVLTLSALQSNASVALNSVAGESPDLAITTQGIAPTIIVATANTLAKTHSEAAGRLNSSLYKIVHWFQTRSLVQEGVMPLASVFSRAFDSLRPAVGNTPGKLRLIYVSKPAGVNVAPLSSQVLSDLRIYTGSRIIYALTAAKVAGAVAQTGLYDYRVGNDLETHSHFGAPVTSVELLLKDNKQHKTTDTSSAGEVEIPIF</sequence>
<dbReference type="InParanoid" id="A0A218Z137"/>
<proteinExistence type="predicted"/>
<evidence type="ECO:0000313" key="3">
    <source>
        <dbReference type="Proteomes" id="UP000242519"/>
    </source>
</evidence>